<keyword evidence="1" id="KW-0175">Coiled coil</keyword>
<reference evidence="5 6" key="1">
    <citation type="submission" date="2024-02" db="EMBL/GenBank/DDBJ databases">
        <authorList>
            <consortium name="ELIXIR-Norway"/>
            <consortium name="Elixir Norway"/>
        </authorList>
    </citation>
    <scope>NUCLEOTIDE SEQUENCE [LARGE SCALE GENOMIC DNA]</scope>
</reference>
<feature type="domain" description="DUF1664" evidence="4">
    <location>
        <begin position="104"/>
        <end position="224"/>
    </location>
</feature>
<proteinExistence type="predicted"/>
<name>A0ABP0WVZ2_9BRYO</name>
<evidence type="ECO:0000259" key="4">
    <source>
        <dbReference type="Pfam" id="PF07889"/>
    </source>
</evidence>
<feature type="transmembrane region" description="Helical" evidence="3">
    <location>
        <begin position="102"/>
        <end position="123"/>
    </location>
</feature>
<protein>
    <recommendedName>
        <fullName evidence="4">DUF1664 domain-containing protein</fullName>
    </recommendedName>
</protein>
<evidence type="ECO:0000256" key="1">
    <source>
        <dbReference type="SAM" id="Coils"/>
    </source>
</evidence>
<keyword evidence="3" id="KW-0472">Membrane</keyword>
<feature type="compositionally biased region" description="Low complexity" evidence="2">
    <location>
        <begin position="294"/>
        <end position="310"/>
    </location>
</feature>
<gene>
    <name evidence="5" type="ORF">CSSPJE1EN1_LOCUS15083</name>
</gene>
<evidence type="ECO:0000313" key="5">
    <source>
        <dbReference type="EMBL" id="CAK9269605.1"/>
    </source>
</evidence>
<evidence type="ECO:0000313" key="6">
    <source>
        <dbReference type="Proteomes" id="UP001497444"/>
    </source>
</evidence>
<dbReference type="PANTHER" id="PTHR46667:SF6">
    <property type="entry name" value="OS01G0185100 PROTEIN"/>
    <property type="match status" value="1"/>
</dbReference>
<feature type="coiled-coil region" evidence="1">
    <location>
        <begin position="196"/>
        <end position="223"/>
    </location>
</feature>
<sequence length="348" mass="37353">MATAKLIILVGAGWVGSIWLGSGNGRFLDTFWDLSNVFRKHMREGEDGGGGGRGGGGIGSSSGAALAAQVRRLSQELREFGASSRALTVVNSGSGDASTRGALITLVLPAAVVGVAGYGFFWWKGWGWGDVMYVTRKNMTSAVTSMNKQLEHVSGALSTTKKHLTQRLDAMTRTLDENTELQGSIKDAVSQVRGEVERSVLEIENVQRLVEGLEVKIDEVQDKQNFANQGIIALVRCVESLRNKSDDRAPELLQGFHKWSLKAGQIERSSSSPAVGASPGFKELQYSRDPVLRTPSTSSSTPEVTPSTSSGERMGRIGMGNKIVIASNTPRTKMQTKFSTGFQSLGNL</sequence>
<accession>A0ABP0WVZ2</accession>
<feature type="region of interest" description="Disordered" evidence="2">
    <location>
        <begin position="267"/>
        <end position="348"/>
    </location>
</feature>
<evidence type="ECO:0000256" key="2">
    <source>
        <dbReference type="SAM" id="MobiDB-lite"/>
    </source>
</evidence>
<dbReference type="Pfam" id="PF07889">
    <property type="entry name" value="DUF1664"/>
    <property type="match status" value="1"/>
</dbReference>
<keyword evidence="3" id="KW-0812">Transmembrane</keyword>
<keyword evidence="3" id="KW-1133">Transmembrane helix</keyword>
<dbReference type="InterPro" id="IPR012458">
    <property type="entry name" value="DUF1664"/>
</dbReference>
<dbReference type="Proteomes" id="UP001497444">
    <property type="component" value="Chromosome 2"/>
</dbReference>
<feature type="compositionally biased region" description="Polar residues" evidence="2">
    <location>
        <begin position="326"/>
        <end position="348"/>
    </location>
</feature>
<feature type="compositionally biased region" description="Low complexity" evidence="2">
    <location>
        <begin position="269"/>
        <end position="280"/>
    </location>
</feature>
<evidence type="ECO:0000256" key="3">
    <source>
        <dbReference type="SAM" id="Phobius"/>
    </source>
</evidence>
<dbReference type="EMBL" id="OZ020097">
    <property type="protein sequence ID" value="CAK9269605.1"/>
    <property type="molecule type" value="Genomic_DNA"/>
</dbReference>
<organism evidence="5 6">
    <name type="scientific">Sphagnum jensenii</name>
    <dbReference type="NCBI Taxonomy" id="128206"/>
    <lineage>
        <taxon>Eukaryota</taxon>
        <taxon>Viridiplantae</taxon>
        <taxon>Streptophyta</taxon>
        <taxon>Embryophyta</taxon>
        <taxon>Bryophyta</taxon>
        <taxon>Sphagnophytina</taxon>
        <taxon>Sphagnopsida</taxon>
        <taxon>Sphagnales</taxon>
        <taxon>Sphagnaceae</taxon>
        <taxon>Sphagnum</taxon>
    </lineage>
</organism>
<dbReference type="PANTHER" id="PTHR46667">
    <property type="entry name" value="OS05G0182700 PROTEIN"/>
    <property type="match status" value="1"/>
</dbReference>
<keyword evidence="6" id="KW-1185">Reference proteome</keyword>